<evidence type="ECO:0000313" key="2">
    <source>
        <dbReference type="Proteomes" id="UP000032946"/>
    </source>
</evidence>
<proteinExistence type="predicted"/>
<accession>A0A9P1P242</accession>
<keyword evidence="2" id="KW-1185">Reference proteome</keyword>
<dbReference type="Proteomes" id="UP000032946">
    <property type="component" value="Chromosome"/>
</dbReference>
<name>A0A9P1P242_9CYAN</name>
<evidence type="ECO:0000313" key="1">
    <source>
        <dbReference type="EMBL" id="CDM98573.1"/>
    </source>
</evidence>
<organism evidence="1 2">
    <name type="scientific">Limnospira indica PCC 8005</name>
    <dbReference type="NCBI Taxonomy" id="376219"/>
    <lineage>
        <taxon>Bacteria</taxon>
        <taxon>Bacillati</taxon>
        <taxon>Cyanobacteriota</taxon>
        <taxon>Cyanophyceae</taxon>
        <taxon>Oscillatoriophycideae</taxon>
        <taxon>Oscillatoriales</taxon>
        <taxon>Sirenicapillariaceae</taxon>
        <taxon>Limnospira</taxon>
    </lineage>
</organism>
<reference evidence="1 2" key="1">
    <citation type="submission" date="2014-02" db="EMBL/GenBank/DDBJ databases">
        <authorList>
            <person name="Genoscope - CEA"/>
        </authorList>
    </citation>
    <scope>NUCLEOTIDE SEQUENCE [LARGE SCALE GENOMIC DNA]</scope>
    <source>
        <strain evidence="1 2">PCC 8005</strain>
    </source>
</reference>
<dbReference type="AlphaFoldDB" id="A0A9P1P242"/>
<protein>
    <submittedName>
        <fullName evidence="1">Uncharacterized protein</fullName>
    </submittedName>
</protein>
<dbReference type="RefSeq" id="WP_006622410.1">
    <property type="nucleotide sequence ID" value="NZ_FO818640.1"/>
</dbReference>
<sequence>MSNLILTSQEIAQFRSQLAEYSSALQALDMIEDCEGDIEDAAISMAINVGQSPTTSENWLDGLAKRHRVTICEPSYQEDLLQSNIAPIVAHLIYQNQCPPLLVTPVVIYVLKTGVEQFCEPLKYKKI</sequence>
<dbReference type="EMBL" id="FO818640">
    <property type="protein sequence ID" value="CDM98573.1"/>
    <property type="molecule type" value="Genomic_DNA"/>
</dbReference>
<gene>
    <name evidence="1" type="ORF">ARTHRO_61174</name>
</gene>